<dbReference type="HOGENOM" id="CLU_106726_2_0_11"/>
<evidence type="ECO:0000256" key="1">
    <source>
        <dbReference type="SAM" id="MobiDB-lite"/>
    </source>
</evidence>
<reference evidence="3 4" key="1">
    <citation type="journal article" date="2009" name="Stand. Genomic Sci.">
        <title>Complete genome sequence of Acidimicrobium ferrooxidans type strain (ICP).</title>
        <authorList>
            <person name="Clum A."/>
            <person name="Nolan M."/>
            <person name="Lang E."/>
            <person name="Glavina Del Rio T."/>
            <person name="Tice H."/>
            <person name="Copeland A."/>
            <person name="Cheng J.F."/>
            <person name="Lucas S."/>
            <person name="Chen F."/>
            <person name="Bruce D."/>
            <person name="Goodwin L."/>
            <person name="Pitluck S."/>
            <person name="Ivanova N."/>
            <person name="Mavrommatis K."/>
            <person name="Mikhailova N."/>
            <person name="Pati A."/>
            <person name="Chen A."/>
            <person name="Palaniappan K."/>
            <person name="Goker M."/>
            <person name="Spring S."/>
            <person name="Land M."/>
            <person name="Hauser L."/>
            <person name="Chang Y.J."/>
            <person name="Jeffries C.C."/>
            <person name="Chain P."/>
            <person name="Bristow J."/>
            <person name="Eisen J.A."/>
            <person name="Markowitz V."/>
            <person name="Hugenholtz P."/>
            <person name="Kyrpides N.C."/>
            <person name="Klenk H.P."/>
            <person name="Lapidus A."/>
        </authorList>
    </citation>
    <scope>NUCLEOTIDE SEQUENCE [LARGE SCALE GENOMIC DNA]</scope>
    <source>
        <strain evidence="4">DSM 10331 / JCM 15462 / NBRC 103882 / ICP</strain>
    </source>
</reference>
<gene>
    <name evidence="3" type="ordered locus">Afer_1635</name>
</gene>
<dbReference type="GO" id="GO:0003677">
    <property type="term" value="F:DNA binding"/>
    <property type="evidence" value="ECO:0007669"/>
    <property type="project" value="InterPro"/>
</dbReference>
<dbReference type="InterPro" id="IPR009061">
    <property type="entry name" value="DNA-bd_dom_put_sf"/>
</dbReference>
<feature type="compositionally biased region" description="Polar residues" evidence="1">
    <location>
        <begin position="1"/>
        <end position="15"/>
    </location>
</feature>
<dbReference type="InterPro" id="IPR010093">
    <property type="entry name" value="SinI_DNA-bd"/>
</dbReference>
<feature type="domain" description="Helix-turn-helix" evidence="2">
    <location>
        <begin position="89"/>
        <end position="138"/>
    </location>
</feature>
<dbReference type="NCBIfam" id="TIGR01764">
    <property type="entry name" value="excise"/>
    <property type="match status" value="1"/>
</dbReference>
<dbReference type="EMBL" id="CP001631">
    <property type="protein sequence ID" value="ACU54551.1"/>
    <property type="molecule type" value="Genomic_DNA"/>
</dbReference>
<feature type="region of interest" description="Disordered" evidence="1">
    <location>
        <begin position="1"/>
        <end position="22"/>
    </location>
</feature>
<accession>C7M0P3</accession>
<name>C7M0P3_ACIFD</name>
<dbReference type="Proteomes" id="UP000000771">
    <property type="component" value="Chromosome"/>
</dbReference>
<dbReference type="AlphaFoldDB" id="C7M0P3"/>
<evidence type="ECO:0000259" key="2">
    <source>
        <dbReference type="Pfam" id="PF12728"/>
    </source>
</evidence>
<sequence length="184" mass="20622">MVSTNQVGNEASTTLMHPRPGEDVVLPPTDLGPLVHLARFLEAHTEPAMLRGPDGENIPLPPEVYTVLRQVVEVMRQGKAALIAPQGLLLTTQEAADFLGISRPTLVRLLEEGAIPFEKPNRHRRIRLEHLVDFQHRRSTDRRAVLDQLTEQASELGLYEETEATYAKALREARRSLARKKIAD</sequence>
<dbReference type="InterPro" id="IPR041657">
    <property type="entry name" value="HTH_17"/>
</dbReference>
<organism evidence="3 4">
    <name type="scientific">Acidimicrobium ferrooxidans (strain DSM 10331 / JCM 15462 / NBRC 103882 / ICP)</name>
    <dbReference type="NCBI Taxonomy" id="525909"/>
    <lineage>
        <taxon>Bacteria</taxon>
        <taxon>Bacillati</taxon>
        <taxon>Actinomycetota</taxon>
        <taxon>Acidimicrobiia</taxon>
        <taxon>Acidimicrobiales</taxon>
        <taxon>Acidimicrobiaceae</taxon>
        <taxon>Acidimicrobium</taxon>
    </lineage>
</organism>
<dbReference type="KEGG" id="afo:Afer_1635"/>
<dbReference type="SUPFAM" id="SSF46955">
    <property type="entry name" value="Putative DNA-binding domain"/>
    <property type="match status" value="1"/>
</dbReference>
<protein>
    <submittedName>
        <fullName evidence="3">DNA binding domain protein, excisionase family</fullName>
    </submittedName>
</protein>
<proteinExistence type="predicted"/>
<evidence type="ECO:0000313" key="3">
    <source>
        <dbReference type="EMBL" id="ACU54551.1"/>
    </source>
</evidence>
<dbReference type="eggNOG" id="COG3311">
    <property type="taxonomic scope" value="Bacteria"/>
</dbReference>
<evidence type="ECO:0000313" key="4">
    <source>
        <dbReference type="Proteomes" id="UP000000771"/>
    </source>
</evidence>
<keyword evidence="4" id="KW-1185">Reference proteome</keyword>
<dbReference type="Pfam" id="PF12728">
    <property type="entry name" value="HTH_17"/>
    <property type="match status" value="1"/>
</dbReference>